<reference evidence="3 4" key="1">
    <citation type="journal article" date="2022" name="Nat. Genet.">
        <title>Improved pea reference genome and pan-genome highlight genomic features and evolutionary characteristics.</title>
        <authorList>
            <person name="Yang T."/>
            <person name="Liu R."/>
            <person name="Luo Y."/>
            <person name="Hu S."/>
            <person name="Wang D."/>
            <person name="Wang C."/>
            <person name="Pandey M.K."/>
            <person name="Ge S."/>
            <person name="Xu Q."/>
            <person name="Li N."/>
            <person name="Li G."/>
            <person name="Huang Y."/>
            <person name="Saxena R.K."/>
            <person name="Ji Y."/>
            <person name="Li M."/>
            <person name="Yan X."/>
            <person name="He Y."/>
            <person name="Liu Y."/>
            <person name="Wang X."/>
            <person name="Xiang C."/>
            <person name="Varshney R.K."/>
            <person name="Ding H."/>
            <person name="Gao S."/>
            <person name="Zong X."/>
        </authorList>
    </citation>
    <scope>NUCLEOTIDE SEQUENCE [LARGE SCALE GENOMIC DNA]</scope>
    <source>
        <strain evidence="3 4">cv. Zhongwan 6</strain>
    </source>
</reference>
<sequence length="215" mass="24290">EGGELDLKMKVFHVLPLILLLLLWGCEVQGRLVSIPTKPDRKDAAATARWLVSQNFWGVLSTISIDLDGAPFAKVVSYSDGVPNQGSGIPYFYLTTLDPTARNAFKDERASFTVSEYPLGTCGKVDPMNPTCSRITLTGKLKLVDEKSEEAEFGRNALFSKHSEMIDWPEDHNFKVYKLEIENIFLINWFGGPKPLTVEEYFNHKMNNRLRSLMD</sequence>
<evidence type="ECO:0000313" key="4">
    <source>
        <dbReference type="Proteomes" id="UP001058974"/>
    </source>
</evidence>
<dbReference type="PANTHER" id="PTHR13343">
    <property type="entry name" value="CREG1 PROTEIN"/>
    <property type="match status" value="1"/>
</dbReference>
<gene>
    <name evidence="3" type="ORF">KIW84_035017</name>
</gene>
<dbReference type="GO" id="GO:0005737">
    <property type="term" value="C:cytoplasm"/>
    <property type="evidence" value="ECO:0007669"/>
    <property type="project" value="UniProtKB-ARBA"/>
</dbReference>
<dbReference type="Pfam" id="PF13883">
    <property type="entry name" value="CREG_beta-barrel"/>
    <property type="match status" value="1"/>
</dbReference>
<dbReference type="PANTHER" id="PTHR13343:SF17">
    <property type="entry name" value="CELLULAR REPRESSOR OF E1A-STIMULATED GENES, ISOFORM A"/>
    <property type="match status" value="1"/>
</dbReference>
<feature type="signal peptide" evidence="1">
    <location>
        <begin position="1"/>
        <end position="30"/>
    </location>
</feature>
<evidence type="ECO:0000313" key="3">
    <source>
        <dbReference type="EMBL" id="KAI5430643.1"/>
    </source>
</evidence>
<dbReference type="Gramene" id="Psat03G0501700-T1">
    <property type="protein sequence ID" value="KAI5430643.1"/>
    <property type="gene ID" value="KIW84_035017"/>
</dbReference>
<proteinExistence type="predicted"/>
<evidence type="ECO:0000256" key="1">
    <source>
        <dbReference type="SAM" id="SignalP"/>
    </source>
</evidence>
<dbReference type="Gene3D" id="2.30.110.10">
    <property type="entry name" value="Electron Transport, Fmn-binding Protein, Chain A"/>
    <property type="match status" value="1"/>
</dbReference>
<dbReference type="InterPro" id="IPR055343">
    <property type="entry name" value="CREG_beta-barrel"/>
</dbReference>
<dbReference type="AlphaFoldDB" id="A0A9D5B1V2"/>
<organism evidence="3 4">
    <name type="scientific">Pisum sativum</name>
    <name type="common">Garden pea</name>
    <name type="synonym">Lathyrus oleraceus</name>
    <dbReference type="NCBI Taxonomy" id="3888"/>
    <lineage>
        <taxon>Eukaryota</taxon>
        <taxon>Viridiplantae</taxon>
        <taxon>Streptophyta</taxon>
        <taxon>Embryophyta</taxon>
        <taxon>Tracheophyta</taxon>
        <taxon>Spermatophyta</taxon>
        <taxon>Magnoliopsida</taxon>
        <taxon>eudicotyledons</taxon>
        <taxon>Gunneridae</taxon>
        <taxon>Pentapetalae</taxon>
        <taxon>rosids</taxon>
        <taxon>fabids</taxon>
        <taxon>Fabales</taxon>
        <taxon>Fabaceae</taxon>
        <taxon>Papilionoideae</taxon>
        <taxon>50 kb inversion clade</taxon>
        <taxon>NPAAA clade</taxon>
        <taxon>Hologalegina</taxon>
        <taxon>IRL clade</taxon>
        <taxon>Fabeae</taxon>
        <taxon>Lathyrus</taxon>
    </lineage>
</organism>
<protein>
    <recommendedName>
        <fullName evidence="2">CREG-like beta-barrel domain-containing protein</fullName>
    </recommendedName>
</protein>
<feature type="domain" description="CREG-like beta-barrel" evidence="2">
    <location>
        <begin position="39"/>
        <end position="203"/>
    </location>
</feature>
<comment type="caution">
    <text evidence="3">The sequence shown here is derived from an EMBL/GenBank/DDBJ whole genome shotgun (WGS) entry which is preliminary data.</text>
</comment>
<name>A0A9D5B1V2_PEA</name>
<dbReference type="InterPro" id="IPR012349">
    <property type="entry name" value="Split_barrel_FMN-bd"/>
</dbReference>
<dbReference type="SUPFAM" id="SSF50475">
    <property type="entry name" value="FMN-binding split barrel"/>
    <property type="match status" value="1"/>
</dbReference>
<dbReference type="EMBL" id="JAMSHJ010000003">
    <property type="protein sequence ID" value="KAI5430643.1"/>
    <property type="molecule type" value="Genomic_DNA"/>
</dbReference>
<keyword evidence="1" id="KW-0732">Signal</keyword>
<evidence type="ECO:0000259" key="2">
    <source>
        <dbReference type="Pfam" id="PF13883"/>
    </source>
</evidence>
<feature type="non-terminal residue" evidence="3">
    <location>
        <position position="215"/>
    </location>
</feature>
<dbReference type="Proteomes" id="UP001058974">
    <property type="component" value="Chromosome 3"/>
</dbReference>
<keyword evidence="4" id="KW-1185">Reference proteome</keyword>
<feature type="chain" id="PRO_5038452791" description="CREG-like beta-barrel domain-containing protein" evidence="1">
    <location>
        <begin position="31"/>
        <end position="215"/>
    </location>
</feature>
<accession>A0A9D5B1V2</accession>